<feature type="signal peptide" evidence="1">
    <location>
        <begin position="1"/>
        <end position="22"/>
    </location>
</feature>
<protein>
    <submittedName>
        <fullName evidence="3">Amidohydrolase family protein</fullName>
    </submittedName>
</protein>
<proteinExistence type="predicted"/>
<evidence type="ECO:0000256" key="1">
    <source>
        <dbReference type="SAM" id="SignalP"/>
    </source>
</evidence>
<feature type="domain" description="Amidohydrolase-related" evidence="2">
    <location>
        <begin position="75"/>
        <end position="427"/>
    </location>
</feature>
<name>A0ABS3FKR9_9FLAO</name>
<dbReference type="InterPro" id="IPR051781">
    <property type="entry name" value="Metallo-dep_Hydrolase"/>
</dbReference>
<organism evidence="3 4">
    <name type="scientific">Flagellimonas profundi</name>
    <dbReference type="NCBI Taxonomy" id="2915620"/>
    <lineage>
        <taxon>Bacteria</taxon>
        <taxon>Pseudomonadati</taxon>
        <taxon>Bacteroidota</taxon>
        <taxon>Flavobacteriia</taxon>
        <taxon>Flavobacteriales</taxon>
        <taxon>Flavobacteriaceae</taxon>
        <taxon>Flagellimonas</taxon>
    </lineage>
</organism>
<dbReference type="InterPro" id="IPR011059">
    <property type="entry name" value="Metal-dep_hydrolase_composite"/>
</dbReference>
<keyword evidence="4" id="KW-1185">Reference proteome</keyword>
<dbReference type="Gene3D" id="2.30.40.10">
    <property type="entry name" value="Urease, subunit C, domain 1"/>
    <property type="match status" value="1"/>
</dbReference>
<dbReference type="SUPFAM" id="SSF51338">
    <property type="entry name" value="Composite domain of metallo-dependent hydrolases"/>
    <property type="match status" value="2"/>
</dbReference>
<dbReference type="Proteomes" id="UP000664807">
    <property type="component" value="Unassembled WGS sequence"/>
</dbReference>
<dbReference type="PANTHER" id="PTHR43135">
    <property type="entry name" value="ALPHA-D-RIBOSE 1-METHYLPHOSPHONATE 5-TRIPHOSPHATE DIPHOSPHATASE"/>
    <property type="match status" value="1"/>
</dbReference>
<evidence type="ECO:0000259" key="2">
    <source>
        <dbReference type="Pfam" id="PF01979"/>
    </source>
</evidence>
<evidence type="ECO:0000313" key="4">
    <source>
        <dbReference type="Proteomes" id="UP000664807"/>
    </source>
</evidence>
<keyword evidence="1" id="KW-0732">Signal</keyword>
<dbReference type="Gene3D" id="3.20.20.140">
    <property type="entry name" value="Metal-dependent hydrolases"/>
    <property type="match status" value="1"/>
</dbReference>
<dbReference type="InterPro" id="IPR032466">
    <property type="entry name" value="Metal_Hydrolase"/>
</dbReference>
<accession>A0ABS3FKR9</accession>
<dbReference type="InterPro" id="IPR057744">
    <property type="entry name" value="OTAase-like"/>
</dbReference>
<reference evidence="3 4" key="1">
    <citation type="submission" date="2021-03" db="EMBL/GenBank/DDBJ databases">
        <title>Muricauda lutimaris sp. nov. and Muricauda ruestringensis sp. nov, two marine members of the Flavobacteriaceae isolated from deep sea sediments of Western Pacific.</title>
        <authorList>
            <person name="Zhao S."/>
            <person name="Liu R."/>
        </authorList>
    </citation>
    <scope>NUCLEOTIDE SEQUENCE [LARGE SCALE GENOMIC DNA]</scope>
    <source>
        <strain evidence="3 4">BC31-3-A3</strain>
    </source>
</reference>
<dbReference type="PANTHER" id="PTHR43135:SF3">
    <property type="entry name" value="ALPHA-D-RIBOSE 1-METHYLPHOSPHONATE 5-TRIPHOSPHATE DIPHOSPHATASE"/>
    <property type="match status" value="1"/>
</dbReference>
<dbReference type="EMBL" id="JAFLNM010000006">
    <property type="protein sequence ID" value="MBO0343492.1"/>
    <property type="molecule type" value="Genomic_DNA"/>
</dbReference>
<dbReference type="Pfam" id="PF01979">
    <property type="entry name" value="Amidohydro_1"/>
    <property type="match status" value="1"/>
</dbReference>
<dbReference type="InterPro" id="IPR006680">
    <property type="entry name" value="Amidohydro-rel"/>
</dbReference>
<dbReference type="CDD" id="cd01299">
    <property type="entry name" value="Met_dep_hydrolase_A"/>
    <property type="match status" value="1"/>
</dbReference>
<sequence length="431" mass="47496">MRQYYCTFFMLLFASFLSGQQAKTYIKAGLFYDSEQNEFLENKLIVVENGLIVEVSDANKANTDGHRWIDLSAYVVLPGLIDAHTHVLFSQSPKDDFAEHSVITLTMESEALRVLRGSKRARSYLDVGITSIKDLGNSGLYLDVALRDAIEEGTVIGPRIFASGPILSAPGGQIYGVEPKHQDLISGEYRIIRGVEDAKIAVQEHVNQGVDLIKICADNLPNETVLSLEEMQAIVRTAHGYGLKVTAHAVTDESAQKAIEAGVDGIEHGFNISDSTLNMMAKKDVYLVPTENSREYMELFSELAGYDFGSDQWIDRYREAMTERLQKAIKIGVTIVAGSDNYNELNVSRGSSSIDMFKAYFDSGMTPLDILQSATILSATHLGKQNEIGVLKKGAKADIIALKGNVLTEFYPTIKRVVFVMKDGKIVKSAD</sequence>
<evidence type="ECO:0000313" key="3">
    <source>
        <dbReference type="EMBL" id="MBO0343492.1"/>
    </source>
</evidence>
<gene>
    <name evidence="3" type="ORF">J0654_17690</name>
</gene>
<comment type="caution">
    <text evidence="3">The sequence shown here is derived from an EMBL/GenBank/DDBJ whole genome shotgun (WGS) entry which is preliminary data.</text>
</comment>
<dbReference type="RefSeq" id="WP_207030447.1">
    <property type="nucleotide sequence ID" value="NZ_JAFLNM010000006.1"/>
</dbReference>
<dbReference type="SUPFAM" id="SSF51556">
    <property type="entry name" value="Metallo-dependent hydrolases"/>
    <property type="match status" value="1"/>
</dbReference>
<feature type="chain" id="PRO_5046150288" evidence="1">
    <location>
        <begin position="23"/>
        <end position="431"/>
    </location>
</feature>